<keyword evidence="6" id="KW-0648">Protein biosynthesis</keyword>
<keyword evidence="4" id="KW-0547">Nucleotide-binding</keyword>
<dbReference type="InterPro" id="IPR033705">
    <property type="entry name" value="Anticodon_Ia_Val"/>
</dbReference>
<dbReference type="InterPro" id="IPR013155">
    <property type="entry name" value="M/V/L/I-tRNA-synth_anticd-bd"/>
</dbReference>
<feature type="domain" description="Valyl-tRNA synthetase tRNA-binding arm" evidence="13">
    <location>
        <begin position="532"/>
        <end position="596"/>
    </location>
</feature>
<proteinExistence type="predicted"/>
<dbReference type="Gene3D" id="3.40.50.620">
    <property type="entry name" value="HUPs"/>
    <property type="match status" value="1"/>
</dbReference>
<keyword evidence="5" id="KW-0067">ATP-binding</keyword>
<protein>
    <recommendedName>
        <fullName evidence="1">valine--tRNA ligase</fullName>
        <ecNumber evidence="1">6.1.1.9</ecNumber>
    </recommendedName>
    <alternativeName>
        <fullName evidence="9">Valyl-tRNA synthetase</fullName>
    </alternativeName>
</protein>
<evidence type="ECO:0000259" key="13">
    <source>
        <dbReference type="Pfam" id="PF10458"/>
    </source>
</evidence>
<evidence type="ECO:0000313" key="14">
    <source>
        <dbReference type="EMBL" id="VAX33390.1"/>
    </source>
</evidence>
<reference evidence="14" key="1">
    <citation type="submission" date="2018-06" db="EMBL/GenBank/DDBJ databases">
        <authorList>
            <person name="Zhirakovskaya E."/>
        </authorList>
    </citation>
    <scope>NUCLEOTIDE SEQUENCE</scope>
</reference>
<dbReference type="EC" id="6.1.1.9" evidence="1"/>
<dbReference type="FunFam" id="1.10.287.380:FF:000001">
    <property type="entry name" value="Valine--tRNA ligase"/>
    <property type="match status" value="1"/>
</dbReference>
<dbReference type="InterPro" id="IPR010978">
    <property type="entry name" value="tRNA-bd_arm"/>
</dbReference>
<evidence type="ECO:0000256" key="10">
    <source>
        <dbReference type="ARBA" id="ARBA00047552"/>
    </source>
</evidence>
<evidence type="ECO:0000256" key="2">
    <source>
        <dbReference type="ARBA" id="ARBA00022490"/>
    </source>
</evidence>
<sequence length="601" mass="68999">MGQRHDLESINVMNPDASMNDKAGPDYQGLDRYECRKKVIADLETSGLLVGIEDHQNSVGHCYRCRTVVEPYLSKQWFVKTKPLAEPALEAVRNGSIQIVPKFWEKTYFEWMENIRDWCISRQIWWGHQIPAWHCSDCKGITVARETPEKCSQCESKNIVQETDVLDTWFSSGLWPFSTLGWPEKTETLEKFYPTSVLCTGFDILFFWVARMIMMGLKMMKDVPFHQVYIHALIRDAEGLKMSKTKGNVIDPLVMMDKYGTDALRFTLAAFAAQGRDIKLAEERIEGYRNFCNKLWNASRFAFMNLEDYQGTAELNPALTHSPADRWILSRLNSTSRDVNKALEEFKFNEAASAVYKFIWNELCDWYIELSKSRLLQKGPEQQAAQNVLVHVLTASLKLLHPFMPFITEEIWQKLPTGENEKSILCTAYPKFSEEKSDPDIERRLGLMMDIITGVRNIRGEMNLAPGLTLPLMIKTDDAEKTRIIKDNTRSINELARVELGEISARVVKPKVAASSVLDGLDLIVPLEGMMDFAEEKSRIEKELKKIAKDLIFLDKKLSNQNFVKKAPPEIIEKDKLRKLTLSEKQLKLKNHLQTIEQAIG</sequence>
<dbReference type="InterPro" id="IPR019499">
    <property type="entry name" value="Val-tRNA_synth_tRNA-bd"/>
</dbReference>
<dbReference type="SUPFAM" id="SSF52374">
    <property type="entry name" value="Nucleotidylyl transferase"/>
    <property type="match status" value="1"/>
</dbReference>
<dbReference type="PRINTS" id="PR00986">
    <property type="entry name" value="TRNASYNTHVAL"/>
</dbReference>
<evidence type="ECO:0000256" key="4">
    <source>
        <dbReference type="ARBA" id="ARBA00022741"/>
    </source>
</evidence>
<feature type="domain" description="Methionyl/Valyl/Leucyl/Isoleucyl-tRNA synthetase anticodon-binding" evidence="12">
    <location>
        <begin position="325"/>
        <end position="472"/>
    </location>
</feature>
<dbReference type="FunFam" id="3.40.50.620:FF:000098">
    <property type="entry name" value="Valine--tRNA ligase"/>
    <property type="match status" value="1"/>
</dbReference>
<dbReference type="Pfam" id="PF00133">
    <property type="entry name" value="tRNA-synt_1"/>
    <property type="match status" value="1"/>
</dbReference>
<keyword evidence="8 14" id="KW-0030">Aminoacyl-tRNA synthetase</keyword>
<keyword evidence="7" id="KW-0175">Coiled coil</keyword>
<dbReference type="Pfam" id="PF10458">
    <property type="entry name" value="Val_tRNA-synt_C"/>
    <property type="match status" value="1"/>
</dbReference>
<name>A0A3B1DEQ5_9ZZZZ</name>
<dbReference type="GO" id="GO:0005829">
    <property type="term" value="C:cytosol"/>
    <property type="evidence" value="ECO:0007669"/>
    <property type="project" value="TreeGrafter"/>
</dbReference>
<evidence type="ECO:0000259" key="11">
    <source>
        <dbReference type="Pfam" id="PF00133"/>
    </source>
</evidence>
<dbReference type="InterPro" id="IPR009008">
    <property type="entry name" value="Val/Leu/Ile-tRNA-synth_edit"/>
</dbReference>
<evidence type="ECO:0000256" key="8">
    <source>
        <dbReference type="ARBA" id="ARBA00023146"/>
    </source>
</evidence>
<dbReference type="NCBIfam" id="TIGR00422">
    <property type="entry name" value="valS"/>
    <property type="match status" value="1"/>
</dbReference>
<dbReference type="Pfam" id="PF08264">
    <property type="entry name" value="Anticodon_1"/>
    <property type="match status" value="1"/>
</dbReference>
<dbReference type="GO" id="GO:0002161">
    <property type="term" value="F:aminoacyl-tRNA deacylase activity"/>
    <property type="evidence" value="ECO:0007669"/>
    <property type="project" value="InterPro"/>
</dbReference>
<dbReference type="InterPro" id="IPR009080">
    <property type="entry name" value="tRNAsynth_Ia_anticodon-bd"/>
</dbReference>
<feature type="domain" description="Aminoacyl-tRNA synthetase class Ia" evidence="11">
    <location>
        <begin position="60"/>
        <end position="280"/>
    </location>
</feature>
<keyword evidence="3 14" id="KW-0436">Ligase</keyword>
<comment type="catalytic activity">
    <reaction evidence="10">
        <text>tRNA(Val) + L-valine + ATP = L-valyl-tRNA(Val) + AMP + diphosphate</text>
        <dbReference type="Rhea" id="RHEA:10704"/>
        <dbReference type="Rhea" id="RHEA-COMP:9672"/>
        <dbReference type="Rhea" id="RHEA-COMP:9708"/>
        <dbReference type="ChEBI" id="CHEBI:30616"/>
        <dbReference type="ChEBI" id="CHEBI:33019"/>
        <dbReference type="ChEBI" id="CHEBI:57762"/>
        <dbReference type="ChEBI" id="CHEBI:78442"/>
        <dbReference type="ChEBI" id="CHEBI:78537"/>
        <dbReference type="ChEBI" id="CHEBI:456215"/>
        <dbReference type="EC" id="6.1.1.9"/>
    </reaction>
</comment>
<evidence type="ECO:0000259" key="12">
    <source>
        <dbReference type="Pfam" id="PF08264"/>
    </source>
</evidence>
<evidence type="ECO:0000256" key="3">
    <source>
        <dbReference type="ARBA" id="ARBA00022598"/>
    </source>
</evidence>
<evidence type="ECO:0000256" key="9">
    <source>
        <dbReference type="ARBA" id="ARBA00029936"/>
    </source>
</evidence>
<dbReference type="Gene3D" id="1.10.730.10">
    <property type="entry name" value="Isoleucyl-tRNA Synthetase, Domain 1"/>
    <property type="match status" value="1"/>
</dbReference>
<dbReference type="GO" id="GO:0004832">
    <property type="term" value="F:valine-tRNA ligase activity"/>
    <property type="evidence" value="ECO:0007669"/>
    <property type="project" value="UniProtKB-EC"/>
</dbReference>
<dbReference type="GO" id="GO:0006438">
    <property type="term" value="P:valyl-tRNA aminoacylation"/>
    <property type="evidence" value="ECO:0007669"/>
    <property type="project" value="InterPro"/>
</dbReference>
<evidence type="ECO:0000256" key="7">
    <source>
        <dbReference type="ARBA" id="ARBA00023054"/>
    </source>
</evidence>
<evidence type="ECO:0000256" key="5">
    <source>
        <dbReference type="ARBA" id="ARBA00022840"/>
    </source>
</evidence>
<dbReference type="InterPro" id="IPR037118">
    <property type="entry name" value="Val-tRNA_synth_C_sf"/>
</dbReference>
<dbReference type="FunFam" id="1.10.730.10:FF:000014">
    <property type="entry name" value="Valine--tRNA ligase"/>
    <property type="match status" value="1"/>
</dbReference>
<dbReference type="GO" id="GO:0005524">
    <property type="term" value="F:ATP binding"/>
    <property type="evidence" value="ECO:0007669"/>
    <property type="project" value="UniProtKB-KW"/>
</dbReference>
<keyword evidence="2" id="KW-0963">Cytoplasm</keyword>
<evidence type="ECO:0000256" key="1">
    <source>
        <dbReference type="ARBA" id="ARBA00013169"/>
    </source>
</evidence>
<dbReference type="SUPFAM" id="SSF50677">
    <property type="entry name" value="ValRS/IleRS/LeuRS editing domain"/>
    <property type="match status" value="1"/>
</dbReference>
<dbReference type="PANTHER" id="PTHR11946">
    <property type="entry name" value="VALYL-TRNA SYNTHETASES"/>
    <property type="match status" value="1"/>
</dbReference>
<dbReference type="SUPFAM" id="SSF47323">
    <property type="entry name" value="Anticodon-binding domain of a subclass of class I aminoacyl-tRNA synthetases"/>
    <property type="match status" value="1"/>
</dbReference>
<dbReference type="InterPro" id="IPR002300">
    <property type="entry name" value="aa-tRNA-synth_Ia"/>
</dbReference>
<dbReference type="AlphaFoldDB" id="A0A3B1DEQ5"/>
<dbReference type="Gene3D" id="1.10.287.380">
    <property type="entry name" value="Valyl-tRNA synthetase, C-terminal domain"/>
    <property type="match status" value="1"/>
</dbReference>
<dbReference type="InterPro" id="IPR002303">
    <property type="entry name" value="Valyl-tRNA_ligase"/>
</dbReference>
<dbReference type="EMBL" id="UOGG01000246">
    <property type="protein sequence ID" value="VAX33390.1"/>
    <property type="molecule type" value="Genomic_DNA"/>
</dbReference>
<evidence type="ECO:0000256" key="6">
    <source>
        <dbReference type="ARBA" id="ARBA00022917"/>
    </source>
</evidence>
<dbReference type="PANTHER" id="PTHR11946:SF93">
    <property type="entry name" value="VALINE--TRNA LIGASE, CHLOROPLASTIC_MITOCHONDRIAL 2"/>
    <property type="match status" value="1"/>
</dbReference>
<dbReference type="NCBIfam" id="NF004349">
    <property type="entry name" value="PRK05729.1"/>
    <property type="match status" value="1"/>
</dbReference>
<accession>A0A3B1DEQ5</accession>
<dbReference type="SUPFAM" id="SSF46589">
    <property type="entry name" value="tRNA-binding arm"/>
    <property type="match status" value="1"/>
</dbReference>
<gene>
    <name evidence="14" type="ORF">MNBD_NITROSPINAE05-864</name>
</gene>
<dbReference type="InterPro" id="IPR014729">
    <property type="entry name" value="Rossmann-like_a/b/a_fold"/>
</dbReference>
<organism evidence="14">
    <name type="scientific">hydrothermal vent metagenome</name>
    <dbReference type="NCBI Taxonomy" id="652676"/>
    <lineage>
        <taxon>unclassified sequences</taxon>
        <taxon>metagenomes</taxon>
        <taxon>ecological metagenomes</taxon>
    </lineage>
</organism>
<dbReference type="CDD" id="cd07962">
    <property type="entry name" value="Anticodon_Ia_Val"/>
    <property type="match status" value="1"/>
</dbReference>